<gene>
    <name evidence="1" type="ORF">H8R26_05630</name>
</gene>
<evidence type="ECO:0000313" key="2">
    <source>
        <dbReference type="Proteomes" id="UP000621670"/>
    </source>
</evidence>
<dbReference type="Proteomes" id="UP000621670">
    <property type="component" value="Unassembled WGS sequence"/>
</dbReference>
<protein>
    <submittedName>
        <fullName evidence="1">Uncharacterized protein</fullName>
    </submittedName>
</protein>
<name>A0ABR7JEL2_9FLAO</name>
<dbReference type="Gene3D" id="3.10.20.310">
    <property type="entry name" value="membrane protein fhac"/>
    <property type="match status" value="1"/>
</dbReference>
<sequence length="607" mass="69588">MNTFFKIMFCVLFFFGTTISFGQKREGKKDSTTIAKNINSFSKKNKFNKLLHKLVFKRNSIRSRSTPQIQKKYSPFEGKIIRKINIITLDPFGYSDTDTLKKPTRWAEKLGNRAHIKTNRLAILNLLLIKKNKAFDSLLVRESERLIRAQRYINRVDITPDSSTTSTDSVDVTIRVLDSWSMLPQGSLSSSRINFELNERNFLGSGHQFQNKITNRFEDGKTAYDVGYRIPTIKNTFVSTDIKYRLDLDGYYNKSVGLERPFYSPVAKWAGGIFIEQNFRKDTLPDVNSVFEFQNFKFNTQDFWVGRAFQIFKGQTVDDRSSKLVLSGRFLNIQYSESPTAVFDPDNFYANEKLALIGLGITSRRFVRDRYIFQNGIIEDVPTGKIYGLTAGYQNKNQINRFYAGARAAFGHFFEWGFLSTNIELGSFFDGSKTQQSAFTFEANYFTNLMSIGTWKVRQFIKPQIVLGAHRSSIIGDQLSINQNEGLSGFNTAQYGTQKALVVLQTQAYSPWKLWGFRLNPYVNYSLATLGNSKKSILSSKAYSKLSVGFIINNDYLVFSAFQISLSYYPSIPGNGTDIFKTNELETTDFRLQDFDLAKPRIVNYRL</sequence>
<keyword evidence="2" id="KW-1185">Reference proteome</keyword>
<proteinExistence type="predicted"/>
<dbReference type="EMBL" id="JACRUM010000002">
    <property type="protein sequence ID" value="MBC5862897.1"/>
    <property type="molecule type" value="Genomic_DNA"/>
</dbReference>
<comment type="caution">
    <text evidence="1">The sequence shown here is derived from an EMBL/GenBank/DDBJ whole genome shotgun (WGS) entry which is preliminary data.</text>
</comment>
<reference evidence="1 2" key="1">
    <citation type="submission" date="2020-08" db="EMBL/GenBank/DDBJ databases">
        <title>Description of novel Flavobacterium F-400 isolate.</title>
        <authorList>
            <person name="Saticioglu I."/>
            <person name="Duman M."/>
            <person name="Altun S."/>
        </authorList>
    </citation>
    <scope>NUCLEOTIDE SEQUENCE [LARGE SCALE GENOMIC DNA]</scope>
    <source>
        <strain evidence="1 2">F-400</strain>
    </source>
</reference>
<organism evidence="1 2">
    <name type="scientific">Flavobacterium turcicum</name>
    <dbReference type="NCBI Taxonomy" id="2764718"/>
    <lineage>
        <taxon>Bacteria</taxon>
        <taxon>Pseudomonadati</taxon>
        <taxon>Bacteroidota</taxon>
        <taxon>Flavobacteriia</taxon>
        <taxon>Flavobacteriales</taxon>
        <taxon>Flavobacteriaceae</taxon>
        <taxon>Flavobacterium</taxon>
    </lineage>
</organism>
<evidence type="ECO:0000313" key="1">
    <source>
        <dbReference type="EMBL" id="MBC5862897.1"/>
    </source>
</evidence>
<accession>A0ABR7JEL2</accession>